<reference evidence="1 2" key="1">
    <citation type="submission" date="2018-04" db="EMBL/GenBank/DDBJ databases">
        <title>Genomic Encyclopedia of Archaeal and Bacterial Type Strains, Phase II (KMG-II): from individual species to whole genera.</title>
        <authorList>
            <person name="Goeker M."/>
        </authorList>
    </citation>
    <scope>NUCLEOTIDE SEQUENCE [LARGE SCALE GENOMIC DNA]</scope>
    <source>
        <strain evidence="1 2">DSM 25731</strain>
    </source>
</reference>
<dbReference type="EMBL" id="QBKT01000002">
    <property type="protein sequence ID" value="PTX63002.1"/>
    <property type="molecule type" value="Genomic_DNA"/>
</dbReference>
<keyword evidence="2" id="KW-1185">Reference proteome</keyword>
<evidence type="ECO:0000313" key="2">
    <source>
        <dbReference type="Proteomes" id="UP000244090"/>
    </source>
</evidence>
<dbReference type="Proteomes" id="UP000244090">
    <property type="component" value="Unassembled WGS sequence"/>
</dbReference>
<evidence type="ECO:0000313" key="1">
    <source>
        <dbReference type="EMBL" id="PTX63002.1"/>
    </source>
</evidence>
<protein>
    <submittedName>
        <fullName evidence="1">Uncharacterized protein</fullName>
    </submittedName>
</protein>
<organism evidence="1 2">
    <name type="scientific">Kordia periserrulae</name>
    <dbReference type="NCBI Taxonomy" id="701523"/>
    <lineage>
        <taxon>Bacteria</taxon>
        <taxon>Pseudomonadati</taxon>
        <taxon>Bacteroidota</taxon>
        <taxon>Flavobacteriia</taxon>
        <taxon>Flavobacteriales</taxon>
        <taxon>Flavobacteriaceae</taxon>
        <taxon>Kordia</taxon>
    </lineage>
</organism>
<comment type="caution">
    <text evidence="1">The sequence shown here is derived from an EMBL/GenBank/DDBJ whole genome shotgun (WGS) entry which is preliminary data.</text>
</comment>
<sequence>MDTNQNEEHNEMLSAGPGIKSISIHNTLPAVIEVNVIPGKIPPGRPILLGQNQWKTFEPATIPNLKPGMLWAPIARAGREIRGASYPYNPNGVDIYFNVKQKNPLERFDFVLEQTSERPN</sequence>
<dbReference type="AlphaFoldDB" id="A0A2T6C3W8"/>
<proteinExistence type="predicted"/>
<name>A0A2T6C3W8_9FLAO</name>
<dbReference type="RefSeq" id="WP_108113970.1">
    <property type="nucleotide sequence ID" value="NZ_QBKT01000002.1"/>
</dbReference>
<gene>
    <name evidence="1" type="ORF">C8N46_102403</name>
</gene>
<accession>A0A2T6C3W8</accession>